<protein>
    <recommendedName>
        <fullName evidence="3">DUF2000 domain-containing protein</fullName>
    </recommendedName>
</protein>
<dbReference type="InterPro" id="IPR018988">
    <property type="entry name" value="DUF2000"/>
</dbReference>
<name>A0A2L0HHU9_RHIFR</name>
<dbReference type="Proteomes" id="UP000239340">
    <property type="component" value="Plasmid pSfreNXT3c"/>
</dbReference>
<dbReference type="RefSeq" id="WP_097526936.1">
    <property type="nucleotide sequence ID" value="NZ_CP024310.1"/>
</dbReference>
<reference evidence="1 2" key="1">
    <citation type="submission" date="2017-10" db="EMBL/GenBank/DDBJ databases">
        <title>Analysis of the genome sequences of Rhizobium populations associated to common bean (phaseolus vulgaris).</title>
        <authorList>
            <person name="Bustos P."/>
            <person name="Santamaria R.I."/>
            <person name="Miranda-Sanchez F."/>
            <person name="Perez-Carrascal O."/>
            <person name="Juarez S."/>
            <person name="Lozano L."/>
            <person name="Martinez-Flores I."/>
            <person name="Vinuesa P."/>
            <person name="Martinez-Romero E."/>
            <person name="Cevallos M.A."/>
            <person name="Romero D."/>
            <person name="Davila G."/>
            <person name="Gonzalez V."/>
        </authorList>
    </citation>
    <scope>NUCLEOTIDE SEQUENCE [LARGE SCALE GENOMIC DNA]</scope>
    <source>
        <strain evidence="1 2">NXT3</strain>
        <plasmid evidence="2">Plasmid psfrenxt3c</plasmid>
    </source>
</reference>
<dbReference type="SUPFAM" id="SSF102462">
    <property type="entry name" value="Peptidyl-tRNA hydrolase II"/>
    <property type="match status" value="1"/>
</dbReference>
<dbReference type="Gene3D" id="3.40.1490.10">
    <property type="entry name" value="Bit1"/>
    <property type="match status" value="1"/>
</dbReference>
<evidence type="ECO:0000313" key="2">
    <source>
        <dbReference type="Proteomes" id="UP000239340"/>
    </source>
</evidence>
<accession>A0A2L0HHU9</accession>
<organism evidence="1 2">
    <name type="scientific">Rhizobium fredii</name>
    <name type="common">Sinorhizobium fredii</name>
    <dbReference type="NCBI Taxonomy" id="380"/>
    <lineage>
        <taxon>Bacteria</taxon>
        <taxon>Pseudomonadati</taxon>
        <taxon>Pseudomonadota</taxon>
        <taxon>Alphaproteobacteria</taxon>
        <taxon>Hyphomicrobiales</taxon>
        <taxon>Rhizobiaceae</taxon>
        <taxon>Sinorhizobium/Ensifer group</taxon>
        <taxon>Sinorhizobium</taxon>
    </lineage>
</organism>
<dbReference type="InterPro" id="IPR017021">
    <property type="entry name" value="UCP033763"/>
</dbReference>
<sequence length="146" mass="15702">MTRCAFVIDHGLPRGLIANTAAVLAMTLGKERPDLVGHPVHDADGNRHQGITTIVMPMLMSDAAGLMELKLRAAAREASGLSVIGVTESAQRAKSYEAYELGIGETRHDDLRYLGLCLHGPAKLVRSLTGDLPLMKEAPMSLALFR</sequence>
<dbReference type="PIRSF" id="PIRSF033736">
    <property type="entry name" value="UCP033763"/>
    <property type="match status" value="1"/>
</dbReference>
<dbReference type="InterPro" id="IPR023476">
    <property type="entry name" value="Pep_tRNA_hydro_II_dom_sf"/>
</dbReference>
<dbReference type="EMBL" id="CP024310">
    <property type="protein sequence ID" value="AUX80699.1"/>
    <property type="molecule type" value="Genomic_DNA"/>
</dbReference>
<keyword evidence="1" id="KW-0614">Plasmid</keyword>
<evidence type="ECO:0000313" key="1">
    <source>
        <dbReference type="EMBL" id="AUX80699.1"/>
    </source>
</evidence>
<evidence type="ECO:0008006" key="3">
    <source>
        <dbReference type="Google" id="ProtNLM"/>
    </source>
</evidence>
<geneLocation type="plasmid" evidence="2">
    <name>psfrenxt3c</name>
</geneLocation>
<proteinExistence type="predicted"/>
<gene>
    <name evidence="1" type="ORF">NXT3_PC01552</name>
</gene>
<dbReference type="AlphaFoldDB" id="A0A2L0HHU9"/>
<dbReference type="Pfam" id="PF09391">
    <property type="entry name" value="DUF2000"/>
    <property type="match status" value="1"/>
</dbReference>